<dbReference type="InterPro" id="IPR041577">
    <property type="entry name" value="RT_RNaseH_2"/>
</dbReference>
<gene>
    <name evidence="2" type="ORF">KI387_031309</name>
</gene>
<dbReference type="Proteomes" id="UP000824469">
    <property type="component" value="Unassembled WGS sequence"/>
</dbReference>
<dbReference type="AlphaFoldDB" id="A0AA38CGA6"/>
<dbReference type="Pfam" id="PF17919">
    <property type="entry name" value="RT_RNaseH_2"/>
    <property type="match status" value="1"/>
</dbReference>
<reference evidence="2 3" key="1">
    <citation type="journal article" date="2021" name="Nat. Plants">
        <title>The Taxus genome provides insights into paclitaxel biosynthesis.</title>
        <authorList>
            <person name="Xiong X."/>
            <person name="Gou J."/>
            <person name="Liao Q."/>
            <person name="Li Y."/>
            <person name="Zhou Q."/>
            <person name="Bi G."/>
            <person name="Li C."/>
            <person name="Du R."/>
            <person name="Wang X."/>
            <person name="Sun T."/>
            <person name="Guo L."/>
            <person name="Liang H."/>
            <person name="Lu P."/>
            <person name="Wu Y."/>
            <person name="Zhang Z."/>
            <person name="Ro D.K."/>
            <person name="Shang Y."/>
            <person name="Huang S."/>
            <person name="Yan J."/>
        </authorList>
    </citation>
    <scope>NUCLEOTIDE SEQUENCE [LARGE SCALE GENOMIC DNA]</scope>
    <source>
        <strain evidence="2">Ta-2019</strain>
    </source>
</reference>
<accession>A0AA38CGA6</accession>
<protein>
    <recommendedName>
        <fullName evidence="1">Reverse transcriptase/retrotransposon-derived protein RNase H-like domain-containing protein</fullName>
    </recommendedName>
</protein>
<evidence type="ECO:0000259" key="1">
    <source>
        <dbReference type="Pfam" id="PF17919"/>
    </source>
</evidence>
<feature type="non-terminal residue" evidence="2">
    <location>
        <position position="1"/>
    </location>
</feature>
<proteinExistence type="predicted"/>
<keyword evidence="3" id="KW-1185">Reference proteome</keyword>
<organism evidence="2 3">
    <name type="scientific">Taxus chinensis</name>
    <name type="common">Chinese yew</name>
    <name type="synonym">Taxus wallichiana var. chinensis</name>
    <dbReference type="NCBI Taxonomy" id="29808"/>
    <lineage>
        <taxon>Eukaryota</taxon>
        <taxon>Viridiplantae</taxon>
        <taxon>Streptophyta</taxon>
        <taxon>Embryophyta</taxon>
        <taxon>Tracheophyta</taxon>
        <taxon>Spermatophyta</taxon>
        <taxon>Pinopsida</taxon>
        <taxon>Pinidae</taxon>
        <taxon>Conifers II</taxon>
        <taxon>Cupressales</taxon>
        <taxon>Taxaceae</taxon>
        <taxon>Taxus</taxon>
    </lineage>
</organism>
<evidence type="ECO:0000313" key="2">
    <source>
        <dbReference type="EMBL" id="KAH9299627.1"/>
    </source>
</evidence>
<dbReference type="EMBL" id="JAHRHJ020000010">
    <property type="protein sequence ID" value="KAH9299627.1"/>
    <property type="molecule type" value="Genomic_DNA"/>
</dbReference>
<comment type="caution">
    <text evidence="2">The sequence shown here is derived from an EMBL/GenBank/DDBJ whole genome shotgun (WGS) entry which is preliminary data.</text>
</comment>
<dbReference type="SUPFAM" id="SSF56672">
    <property type="entry name" value="DNA/RNA polymerases"/>
    <property type="match status" value="1"/>
</dbReference>
<evidence type="ECO:0000313" key="3">
    <source>
        <dbReference type="Proteomes" id="UP000824469"/>
    </source>
</evidence>
<feature type="non-terminal residue" evidence="2">
    <location>
        <position position="55"/>
    </location>
</feature>
<dbReference type="InterPro" id="IPR043502">
    <property type="entry name" value="DNA/RNA_pol_sf"/>
</dbReference>
<sequence>VHSTGVNKQQRTFETLKEKLTTTPILCFPSWDKPFHVHVDASGMAIGMVLAQPGE</sequence>
<feature type="domain" description="Reverse transcriptase/retrotransposon-derived protein RNase H-like" evidence="1">
    <location>
        <begin position="7"/>
        <end position="54"/>
    </location>
</feature>
<name>A0AA38CGA6_TAXCH</name>